<evidence type="ECO:0000256" key="2">
    <source>
        <dbReference type="ARBA" id="ARBA00009347"/>
    </source>
</evidence>
<dbReference type="SUPFAM" id="SSF56645">
    <property type="entry name" value="Acyl-CoA dehydrogenase NM domain-like"/>
    <property type="match status" value="1"/>
</dbReference>
<evidence type="ECO:0000259" key="6">
    <source>
        <dbReference type="Pfam" id="PF00441"/>
    </source>
</evidence>
<dbReference type="RefSeq" id="WP_051507746.1">
    <property type="nucleotide sequence ID" value="NZ_LQOX01000009.1"/>
</dbReference>
<proteinExistence type="inferred from homology"/>
<dbReference type="InterPro" id="IPR037069">
    <property type="entry name" value="AcylCoA_DH/ox_N_sf"/>
</dbReference>
<evidence type="ECO:0000259" key="7">
    <source>
        <dbReference type="Pfam" id="PF02770"/>
    </source>
</evidence>
<dbReference type="Pfam" id="PF00441">
    <property type="entry name" value="Acyl-CoA_dh_1"/>
    <property type="match status" value="1"/>
</dbReference>
<evidence type="ECO:0000256" key="5">
    <source>
        <dbReference type="RuleBase" id="RU362125"/>
    </source>
</evidence>
<protein>
    <recommendedName>
        <fullName evidence="11">Acyl-CoA dehydrogenase</fullName>
    </recommendedName>
</protein>
<feature type="domain" description="Acyl-CoA dehydrogenase/oxidase N-terminal" evidence="8">
    <location>
        <begin position="53"/>
        <end position="171"/>
    </location>
</feature>
<dbReference type="Gene3D" id="1.10.540.10">
    <property type="entry name" value="Acyl-CoA dehydrogenase/oxidase, N-terminal domain"/>
    <property type="match status" value="1"/>
</dbReference>
<keyword evidence="5" id="KW-0560">Oxidoreductase</keyword>
<dbReference type="Gene3D" id="2.40.110.10">
    <property type="entry name" value="Butyryl-CoA Dehydrogenase, subunit A, domain 2"/>
    <property type="match status" value="1"/>
</dbReference>
<dbReference type="Pfam" id="PF02771">
    <property type="entry name" value="Acyl-CoA_dh_N"/>
    <property type="match status" value="1"/>
</dbReference>
<dbReference type="EMBL" id="LQOX01000009">
    <property type="protein sequence ID" value="ORV79867.1"/>
    <property type="molecule type" value="Genomic_DNA"/>
</dbReference>
<dbReference type="GO" id="GO:0005886">
    <property type="term" value="C:plasma membrane"/>
    <property type="evidence" value="ECO:0007669"/>
    <property type="project" value="TreeGrafter"/>
</dbReference>
<comment type="similarity">
    <text evidence="2 5">Belongs to the acyl-CoA dehydrogenase family.</text>
</comment>
<dbReference type="STRING" id="1777.AWC07_22115"/>
<dbReference type="InterPro" id="IPR036250">
    <property type="entry name" value="AcylCo_DH-like_C"/>
</dbReference>
<dbReference type="CDD" id="cd00567">
    <property type="entry name" value="ACAD"/>
    <property type="match status" value="1"/>
</dbReference>
<comment type="cofactor">
    <cofactor evidence="1 5">
        <name>FAD</name>
        <dbReference type="ChEBI" id="CHEBI:57692"/>
    </cofactor>
</comment>
<keyword evidence="4 5" id="KW-0274">FAD</keyword>
<evidence type="ECO:0000313" key="10">
    <source>
        <dbReference type="Proteomes" id="UP000193738"/>
    </source>
</evidence>
<dbReference type="PANTHER" id="PTHR43884">
    <property type="entry name" value="ACYL-COA DEHYDROGENASE"/>
    <property type="match status" value="1"/>
</dbReference>
<evidence type="ECO:0000313" key="9">
    <source>
        <dbReference type="EMBL" id="ORV79867.1"/>
    </source>
</evidence>
<dbReference type="InterPro" id="IPR009100">
    <property type="entry name" value="AcylCoA_DH/oxidase_NM_dom_sf"/>
</dbReference>
<accession>A0A1X1W1J2</accession>
<dbReference type="GO" id="GO:0003995">
    <property type="term" value="F:acyl-CoA dehydrogenase activity"/>
    <property type="evidence" value="ECO:0007669"/>
    <property type="project" value="TreeGrafter"/>
</dbReference>
<dbReference type="InterPro" id="IPR006091">
    <property type="entry name" value="Acyl-CoA_Oxase/DH_mid-dom"/>
</dbReference>
<reference evidence="9 10" key="1">
    <citation type="submission" date="2016-01" db="EMBL/GenBank/DDBJ databases">
        <title>The new phylogeny of the genus Mycobacterium.</title>
        <authorList>
            <person name="Tarcisio F."/>
            <person name="Conor M."/>
            <person name="Antonella G."/>
            <person name="Elisabetta G."/>
            <person name="Giulia F.S."/>
            <person name="Sara T."/>
            <person name="Anna F."/>
            <person name="Clotilde B."/>
            <person name="Roberto B."/>
            <person name="Veronica D.S."/>
            <person name="Fabio R."/>
            <person name="Monica P."/>
            <person name="Olivier J."/>
            <person name="Enrico T."/>
            <person name="Nicola S."/>
        </authorList>
    </citation>
    <scope>NUCLEOTIDE SEQUENCE [LARGE SCALE GENOMIC DNA]</scope>
    <source>
        <strain evidence="9 10">DSM 43505</strain>
    </source>
</reference>
<dbReference type="SUPFAM" id="SSF47203">
    <property type="entry name" value="Acyl-CoA dehydrogenase C-terminal domain-like"/>
    <property type="match status" value="1"/>
</dbReference>
<dbReference type="Gene3D" id="1.20.140.10">
    <property type="entry name" value="Butyryl-CoA Dehydrogenase, subunit A, domain 3"/>
    <property type="match status" value="1"/>
</dbReference>
<dbReference type="InterPro" id="IPR046373">
    <property type="entry name" value="Acyl-CoA_Oxase/DH_mid-dom_sf"/>
</dbReference>
<dbReference type="Proteomes" id="UP000193738">
    <property type="component" value="Unassembled WGS sequence"/>
</dbReference>
<organism evidence="9 10">
    <name type="scientific">Mycobacterium gastri</name>
    <dbReference type="NCBI Taxonomy" id="1777"/>
    <lineage>
        <taxon>Bacteria</taxon>
        <taxon>Bacillati</taxon>
        <taxon>Actinomycetota</taxon>
        <taxon>Actinomycetes</taxon>
        <taxon>Mycobacteriales</taxon>
        <taxon>Mycobacteriaceae</taxon>
        <taxon>Mycobacterium</taxon>
    </lineage>
</organism>
<evidence type="ECO:0000256" key="4">
    <source>
        <dbReference type="ARBA" id="ARBA00022827"/>
    </source>
</evidence>
<evidence type="ECO:0000256" key="3">
    <source>
        <dbReference type="ARBA" id="ARBA00022630"/>
    </source>
</evidence>
<feature type="domain" description="Acyl-CoA dehydrogenase/oxidase C-terminal" evidence="6">
    <location>
        <begin position="300"/>
        <end position="442"/>
    </location>
</feature>
<dbReference type="AlphaFoldDB" id="A0A1X1W1J2"/>
<keyword evidence="3 5" id="KW-0285">Flavoprotein</keyword>
<sequence>MTTNGRALDGFVPASSPFSTRTAFKSLSAVSRAVLPNTPQSLWDQDTARLPSAHAALRRRAREFADRVIAPIALELDVTPQPPCGEMHPLMRDVFVKASKEGFQSDLAFPPPLGTASVRGDRYPVLSIAVKVEEFARACGGLMLNLMVPALGQSPILISGDANAYRRFLIPAYREMKAGVPHPFSFLITEPTAGSDVEEGHGASVYTPGMVAKRVPGGWSLSGRKRFIGAGDLSKTISVFAALEGEGMESWTLFVINPPVPGYRTIRKELKLGMRASGTAEVELTDVFVPDSNIVGGLRNGWALNRASLNFSRIPVASMSVGFARGALEAALEFAGRTTLGGKALVNYQEIELMLAQMVAETSAIRSMVWEQARVFIPRQGAASMTKLHCTDRALEVCNMAMDLLGNHSLLHPNKVEKAWRDARLPIIFEGTNQINRLAVIEDMQEEVLSKCTP</sequence>
<gene>
    <name evidence="9" type="ORF">AWC07_22115</name>
</gene>
<dbReference type="InterPro" id="IPR009075">
    <property type="entry name" value="AcylCo_DH/oxidase_C"/>
</dbReference>
<evidence type="ECO:0000256" key="1">
    <source>
        <dbReference type="ARBA" id="ARBA00001974"/>
    </source>
</evidence>
<dbReference type="InterPro" id="IPR013786">
    <property type="entry name" value="AcylCoA_DH/ox_N"/>
</dbReference>
<name>A0A1X1W1J2_MYCGS</name>
<evidence type="ECO:0000259" key="8">
    <source>
        <dbReference type="Pfam" id="PF02771"/>
    </source>
</evidence>
<dbReference type="PANTHER" id="PTHR43884:SF19">
    <property type="entry name" value="ACYL-COA DEHYDROGENASE FADE4-RELATED"/>
    <property type="match status" value="1"/>
</dbReference>
<feature type="domain" description="Acyl-CoA oxidase/dehydrogenase middle" evidence="7">
    <location>
        <begin position="185"/>
        <end position="287"/>
    </location>
</feature>
<keyword evidence="10" id="KW-1185">Reference proteome</keyword>
<dbReference type="GO" id="GO:0050660">
    <property type="term" value="F:flavin adenine dinucleotide binding"/>
    <property type="evidence" value="ECO:0007669"/>
    <property type="project" value="InterPro"/>
</dbReference>
<dbReference type="Pfam" id="PF02770">
    <property type="entry name" value="Acyl-CoA_dh_M"/>
    <property type="match status" value="1"/>
</dbReference>
<comment type="caution">
    <text evidence="9">The sequence shown here is derived from an EMBL/GenBank/DDBJ whole genome shotgun (WGS) entry which is preliminary data.</text>
</comment>
<evidence type="ECO:0008006" key="11">
    <source>
        <dbReference type="Google" id="ProtNLM"/>
    </source>
</evidence>